<accession>A0AAV0BBV1</accession>
<evidence type="ECO:0000313" key="4">
    <source>
        <dbReference type="Proteomes" id="UP001153365"/>
    </source>
</evidence>
<keyword evidence="2" id="KW-0732">Signal</keyword>
<evidence type="ECO:0000256" key="1">
    <source>
        <dbReference type="SAM" id="MobiDB-lite"/>
    </source>
</evidence>
<gene>
    <name evidence="3" type="ORF">PPACK8108_LOCUS19203</name>
</gene>
<sequence length="674" mass="78157">MTNVVLFVLLAVSIINNTSSFTRYIKSPFLKVKEGSKNELQTSGHGQDSTSFSKNSPLDFPIVEYGQYTDDERPSHYSDVSLTTPLKKLWKGPLSASQRFHSHPETSVRKHCEHLTNKEPVITGLLPGNKFGQTSKITDDGSINLDKPQDAFSNLKLKNYNNIGCHHLPGKIPPSNPWIFHREAESFSYHGKTTKPYLLTDNSNLALYKVYQPLQPVYYSHLNSKSDPKYDGKHLDHSLYYNLQQTNFQTQQQFSKLSSANQNSDYFEGLSGPPHQFHVMGTQYPQSVPDGIRLNFQNYDEEKPQHEEISKDISEKPDRSKKRNIEHTKSEGKHGSSLKRYKTLPLASSNLLAKESLRLKGFQSKNLKEHNVEINLLEVLWSHNGSPLSIDFCKRVEDKIQKIQIEEVKEAIAYLFSNVRKYMTMKDSDIFSMKPADIVPFFKCYSSTRYESIEDLTYKYYHSGVSNYNYRKFEMLVNQMRSLRSARCYDSFFPQEYYTGTKELMKSLEEQAINISKRRINPFKNRENFILSMRKTLFLIASVINKVFLNDIDPCKFVQKQKEALEIFDEIFVKVDLACMRPAKDDQKNNKPQESFATKSAEYLAKRITIDVSRGLLGPKIEASYLMSILKFWLFKSHNSIYEEVKHISIRIDFYYFWKDLIYSVIELESGILQ</sequence>
<protein>
    <submittedName>
        <fullName evidence="3">Uncharacterized protein</fullName>
    </submittedName>
</protein>
<dbReference type="Proteomes" id="UP001153365">
    <property type="component" value="Unassembled WGS sequence"/>
</dbReference>
<feature type="compositionally biased region" description="Polar residues" evidence="1">
    <location>
        <begin position="38"/>
        <end position="56"/>
    </location>
</feature>
<keyword evidence="4" id="KW-1185">Reference proteome</keyword>
<feature type="compositionally biased region" description="Basic and acidic residues" evidence="1">
    <location>
        <begin position="301"/>
        <end position="334"/>
    </location>
</feature>
<evidence type="ECO:0000256" key="2">
    <source>
        <dbReference type="SAM" id="SignalP"/>
    </source>
</evidence>
<feature type="signal peptide" evidence="2">
    <location>
        <begin position="1"/>
        <end position="20"/>
    </location>
</feature>
<name>A0AAV0BBV1_PHAPC</name>
<proteinExistence type="predicted"/>
<dbReference type="EMBL" id="CALTRL010005688">
    <property type="protein sequence ID" value="CAH7684777.1"/>
    <property type="molecule type" value="Genomic_DNA"/>
</dbReference>
<reference evidence="3" key="1">
    <citation type="submission" date="2022-06" db="EMBL/GenBank/DDBJ databases">
        <authorList>
            <consortium name="SYNGENTA / RWTH Aachen University"/>
        </authorList>
    </citation>
    <scope>NUCLEOTIDE SEQUENCE</scope>
</reference>
<feature type="region of interest" description="Disordered" evidence="1">
    <location>
        <begin position="36"/>
        <end position="57"/>
    </location>
</feature>
<comment type="caution">
    <text evidence="3">The sequence shown here is derived from an EMBL/GenBank/DDBJ whole genome shotgun (WGS) entry which is preliminary data.</text>
</comment>
<feature type="region of interest" description="Disordered" evidence="1">
    <location>
        <begin position="301"/>
        <end position="337"/>
    </location>
</feature>
<evidence type="ECO:0000313" key="3">
    <source>
        <dbReference type="EMBL" id="CAH7684777.1"/>
    </source>
</evidence>
<feature type="chain" id="PRO_5043919848" evidence="2">
    <location>
        <begin position="21"/>
        <end position="674"/>
    </location>
</feature>
<organism evidence="3 4">
    <name type="scientific">Phakopsora pachyrhizi</name>
    <name type="common">Asian soybean rust disease fungus</name>
    <dbReference type="NCBI Taxonomy" id="170000"/>
    <lineage>
        <taxon>Eukaryota</taxon>
        <taxon>Fungi</taxon>
        <taxon>Dikarya</taxon>
        <taxon>Basidiomycota</taxon>
        <taxon>Pucciniomycotina</taxon>
        <taxon>Pucciniomycetes</taxon>
        <taxon>Pucciniales</taxon>
        <taxon>Phakopsoraceae</taxon>
        <taxon>Phakopsora</taxon>
    </lineage>
</organism>
<dbReference type="AlphaFoldDB" id="A0AAV0BBV1"/>